<sequence length="95" mass="11228">MVSAPLYENQTINLYSIHFSFKCEAEWNPHFKCDVISFAFTGKIQFHEYHYWSYMFFSKCSSIIHISYFKDAKSQIPGIDLNAKCRLKEKTGLKE</sequence>
<evidence type="ECO:0000313" key="1">
    <source>
        <dbReference type="Proteomes" id="UP000095283"/>
    </source>
</evidence>
<dbReference type="WBParaSite" id="Hba_04315">
    <property type="protein sequence ID" value="Hba_04315"/>
    <property type="gene ID" value="Hba_04315"/>
</dbReference>
<proteinExistence type="predicted"/>
<dbReference type="Proteomes" id="UP000095283">
    <property type="component" value="Unplaced"/>
</dbReference>
<protein>
    <submittedName>
        <fullName evidence="2">Neur_chan_LBD domain-containing protein</fullName>
    </submittedName>
</protein>
<accession>A0A1I7WH83</accession>
<dbReference type="AlphaFoldDB" id="A0A1I7WH83"/>
<evidence type="ECO:0000313" key="2">
    <source>
        <dbReference type="WBParaSite" id="Hba_04315"/>
    </source>
</evidence>
<name>A0A1I7WH83_HETBA</name>
<organism evidence="1 2">
    <name type="scientific">Heterorhabditis bacteriophora</name>
    <name type="common">Entomopathogenic nematode worm</name>
    <dbReference type="NCBI Taxonomy" id="37862"/>
    <lineage>
        <taxon>Eukaryota</taxon>
        <taxon>Metazoa</taxon>
        <taxon>Ecdysozoa</taxon>
        <taxon>Nematoda</taxon>
        <taxon>Chromadorea</taxon>
        <taxon>Rhabditida</taxon>
        <taxon>Rhabditina</taxon>
        <taxon>Rhabditomorpha</taxon>
        <taxon>Strongyloidea</taxon>
        <taxon>Heterorhabditidae</taxon>
        <taxon>Heterorhabditis</taxon>
    </lineage>
</organism>
<reference evidence="2" key="1">
    <citation type="submission" date="2016-11" db="UniProtKB">
        <authorList>
            <consortium name="WormBaseParasite"/>
        </authorList>
    </citation>
    <scope>IDENTIFICATION</scope>
</reference>
<keyword evidence="1" id="KW-1185">Reference proteome</keyword>